<feature type="transmembrane region" description="Helical" evidence="6">
    <location>
        <begin position="184"/>
        <end position="204"/>
    </location>
</feature>
<accession>A0AAW9JNS0</accession>
<dbReference type="NCBIfam" id="TIGR00765">
    <property type="entry name" value="yihY_not_rbn"/>
    <property type="match status" value="1"/>
</dbReference>
<keyword evidence="3 6" id="KW-0812">Transmembrane</keyword>
<protein>
    <submittedName>
        <fullName evidence="7">YihY/virulence factor BrkB family protein</fullName>
    </submittedName>
</protein>
<comment type="caution">
    <text evidence="7">The sequence shown here is derived from an EMBL/GenBank/DDBJ whole genome shotgun (WGS) entry which is preliminary data.</text>
</comment>
<dbReference type="PANTHER" id="PTHR30213:SF0">
    <property type="entry name" value="UPF0761 MEMBRANE PROTEIN YIHY"/>
    <property type="match status" value="1"/>
</dbReference>
<organism evidence="7 8">
    <name type="scientific">Carnobacterium maltaromaticum</name>
    <name type="common">Carnobacterium piscicola</name>
    <dbReference type="NCBI Taxonomy" id="2751"/>
    <lineage>
        <taxon>Bacteria</taxon>
        <taxon>Bacillati</taxon>
        <taxon>Bacillota</taxon>
        <taxon>Bacilli</taxon>
        <taxon>Lactobacillales</taxon>
        <taxon>Carnobacteriaceae</taxon>
        <taxon>Carnobacterium</taxon>
    </lineage>
</organism>
<evidence type="ECO:0000256" key="1">
    <source>
        <dbReference type="ARBA" id="ARBA00004651"/>
    </source>
</evidence>
<feature type="transmembrane region" description="Helical" evidence="6">
    <location>
        <begin position="248"/>
        <end position="276"/>
    </location>
</feature>
<dbReference type="Proteomes" id="UP001290462">
    <property type="component" value="Unassembled WGS sequence"/>
</dbReference>
<evidence type="ECO:0000256" key="5">
    <source>
        <dbReference type="ARBA" id="ARBA00023136"/>
    </source>
</evidence>
<keyword evidence="5 6" id="KW-0472">Membrane</keyword>
<dbReference type="PANTHER" id="PTHR30213">
    <property type="entry name" value="INNER MEMBRANE PROTEIN YHJD"/>
    <property type="match status" value="1"/>
</dbReference>
<evidence type="ECO:0000313" key="8">
    <source>
        <dbReference type="Proteomes" id="UP001290462"/>
    </source>
</evidence>
<keyword evidence="4 6" id="KW-1133">Transmembrane helix</keyword>
<proteinExistence type="predicted"/>
<evidence type="ECO:0000313" key="7">
    <source>
        <dbReference type="EMBL" id="MDZ5757128.1"/>
    </source>
</evidence>
<feature type="transmembrane region" description="Helical" evidence="6">
    <location>
        <begin position="213"/>
        <end position="236"/>
    </location>
</feature>
<reference evidence="7" key="1">
    <citation type="submission" date="2023-08" db="EMBL/GenBank/DDBJ databases">
        <title>Genomic characterization of piscicolin 126 produced by Carnobacterium maltaromaticum CM22 strain isolated from salmon (Salmo salar).</title>
        <authorList>
            <person name="Gonzalez-Gragera E."/>
            <person name="Garcia-Lopez J.D."/>
            <person name="Teso-Perez C."/>
            <person name="Gimenez-Hernandez I."/>
            <person name="Peralta-Sanchez J.M."/>
            <person name="Valdivia E."/>
            <person name="Montalban-Lopez M."/>
            <person name="Martin-Platero A.M."/>
            <person name="Banos A."/>
            <person name="Martinez-Bueno M."/>
        </authorList>
    </citation>
    <scope>NUCLEOTIDE SEQUENCE</scope>
    <source>
        <strain evidence="7">CM22</strain>
    </source>
</reference>
<evidence type="ECO:0000256" key="4">
    <source>
        <dbReference type="ARBA" id="ARBA00022989"/>
    </source>
</evidence>
<dbReference type="InterPro" id="IPR017039">
    <property type="entry name" value="Virul_fac_BrkB"/>
</dbReference>
<gene>
    <name evidence="7" type="ORF">RAK27_00485</name>
</gene>
<feature type="transmembrane region" description="Helical" evidence="6">
    <location>
        <begin position="97"/>
        <end position="116"/>
    </location>
</feature>
<dbReference type="GO" id="GO:0005886">
    <property type="term" value="C:plasma membrane"/>
    <property type="evidence" value="ECO:0007669"/>
    <property type="project" value="UniProtKB-SubCell"/>
</dbReference>
<dbReference type="Pfam" id="PF03631">
    <property type="entry name" value="Virul_fac_BrkB"/>
    <property type="match status" value="1"/>
</dbReference>
<feature type="transmembrane region" description="Helical" evidence="6">
    <location>
        <begin position="137"/>
        <end position="164"/>
    </location>
</feature>
<evidence type="ECO:0000256" key="2">
    <source>
        <dbReference type="ARBA" id="ARBA00022475"/>
    </source>
</evidence>
<evidence type="ECO:0000256" key="3">
    <source>
        <dbReference type="ARBA" id="ARBA00022692"/>
    </source>
</evidence>
<feature type="transmembrane region" description="Helical" evidence="6">
    <location>
        <begin position="37"/>
        <end position="59"/>
    </location>
</feature>
<dbReference type="RefSeq" id="WP_015075810.1">
    <property type="nucleotide sequence ID" value="NZ_BJOJ01000023.1"/>
</dbReference>
<dbReference type="PIRSF" id="PIRSF035875">
    <property type="entry name" value="RNase_BN"/>
    <property type="match status" value="1"/>
</dbReference>
<comment type="subcellular location">
    <subcellularLocation>
        <location evidence="1">Cell membrane</location>
        <topology evidence="1">Multi-pass membrane protein</topology>
    </subcellularLocation>
</comment>
<name>A0AAW9JNS0_CARML</name>
<keyword evidence="2" id="KW-1003">Cell membrane</keyword>
<evidence type="ECO:0000256" key="6">
    <source>
        <dbReference type="SAM" id="Phobius"/>
    </source>
</evidence>
<dbReference type="AlphaFoldDB" id="A0AAW9JNS0"/>
<dbReference type="EMBL" id="JAVBVO010000001">
    <property type="protein sequence ID" value="MDZ5757128.1"/>
    <property type="molecule type" value="Genomic_DNA"/>
</dbReference>
<sequence>MERVIKSKKSREKIISVFQLAQKNWENANVSSQAAQLAYFVLLSLFPILLVAGNLIPFLPISTEEIMPYVQSAVPPDIFKLLQPILDNILHSSSGTAISFGIVTAIWSASSGFNALQQVMNNVYGTEMRKNFIVARIFSFIIALVMIVVLGSVILIFVFGEQVIRFVQEKLALNMDILSEFTSIKWVTTILVLLIVFMILYWLVPNVRWGIKYALPGAVFATVGWLLSSQAFSIYVRFQGGKSIGTGTLSIFIVLMLWLYLIATILLLGGFINVMVYHYLKEIKEPHPDDDQAIPQAKGMKQRRKLIRIKAENENLMKF</sequence>